<accession>A0A7H1B8F9</accession>
<proteinExistence type="predicted"/>
<dbReference type="InterPro" id="IPR011009">
    <property type="entry name" value="Kinase-like_dom_sf"/>
</dbReference>
<organism evidence="2 3">
    <name type="scientific">Streptomyces xanthii</name>
    <dbReference type="NCBI Taxonomy" id="2768069"/>
    <lineage>
        <taxon>Bacteria</taxon>
        <taxon>Bacillati</taxon>
        <taxon>Actinomycetota</taxon>
        <taxon>Actinomycetes</taxon>
        <taxon>Kitasatosporales</taxon>
        <taxon>Streptomycetaceae</taxon>
        <taxon>Streptomyces</taxon>
    </lineage>
</organism>
<protein>
    <submittedName>
        <fullName evidence="2">Phosphotransferase</fullName>
    </submittedName>
</protein>
<sequence length="367" mass="39942">MRGYSDDRTSAAWRSAVELCGDVSAIEGPLAGHHHETYVIPLGAGCGGRRGAPPGRWKSRAARPGLVRFDRRSFVSEEDVVRALHRRVRRVPELIEVDGKGLQRFIEGATLGQLHPADAAVPGHLVVQMVDVFRELASIRPRSVRLPRRGPAPEAVADGDSAAFLDGLISYMEEHVHAAHADEVGGLFRDLGVDDGATARLRRFVSGLGERPFCLVHGDLHRENLIVDARQELWVIDWELAMVGDPLYDLATHLHLMRYPAWQERTVARLWSAAVSGVRPGGARGWGRDLPLLLGFKRAQSVFTDIVRVALALRGGAADPVGLLRDAVRLREVLDRGAVPLGLDSVPSVPVVAAALGRWCRGYAAAS</sequence>
<dbReference type="AlphaFoldDB" id="A0A7H1B8F9"/>
<dbReference type="Gene3D" id="3.90.1200.10">
    <property type="match status" value="1"/>
</dbReference>
<dbReference type="RefSeq" id="WP_188337715.1">
    <property type="nucleotide sequence ID" value="NZ_CP061281.1"/>
</dbReference>
<dbReference type="EMBL" id="CP061281">
    <property type="protein sequence ID" value="QNS05014.1"/>
    <property type="molecule type" value="Genomic_DNA"/>
</dbReference>
<dbReference type="InterPro" id="IPR052077">
    <property type="entry name" value="CcrZ_PhaseVar_Mediator"/>
</dbReference>
<dbReference type="Proteomes" id="UP000516428">
    <property type="component" value="Chromosome"/>
</dbReference>
<evidence type="ECO:0000259" key="1">
    <source>
        <dbReference type="Pfam" id="PF01636"/>
    </source>
</evidence>
<keyword evidence="3" id="KW-1185">Reference proteome</keyword>
<dbReference type="PANTHER" id="PTHR40086:SF1">
    <property type="entry name" value="CELL CYCLE REGULATOR CCRZ"/>
    <property type="match status" value="1"/>
</dbReference>
<dbReference type="KEGG" id="sxn:IAG42_16290"/>
<dbReference type="GO" id="GO:0016740">
    <property type="term" value="F:transferase activity"/>
    <property type="evidence" value="ECO:0007669"/>
    <property type="project" value="UniProtKB-KW"/>
</dbReference>
<keyword evidence="2" id="KW-0808">Transferase</keyword>
<dbReference type="InterPro" id="IPR002575">
    <property type="entry name" value="Aminoglycoside_PTrfase"/>
</dbReference>
<dbReference type="Pfam" id="PF01636">
    <property type="entry name" value="APH"/>
    <property type="match status" value="1"/>
</dbReference>
<evidence type="ECO:0000313" key="3">
    <source>
        <dbReference type="Proteomes" id="UP000516428"/>
    </source>
</evidence>
<reference evidence="2 3" key="1">
    <citation type="submission" date="2020-09" db="EMBL/GenBank/DDBJ databases">
        <title>A novel species.</title>
        <authorList>
            <person name="Gao J."/>
        </authorList>
    </citation>
    <scope>NUCLEOTIDE SEQUENCE [LARGE SCALE GENOMIC DNA]</scope>
    <source>
        <strain evidence="2 3">CRXT-Y-14</strain>
    </source>
</reference>
<evidence type="ECO:0000313" key="2">
    <source>
        <dbReference type="EMBL" id="QNS05014.1"/>
    </source>
</evidence>
<dbReference type="SUPFAM" id="SSF56112">
    <property type="entry name" value="Protein kinase-like (PK-like)"/>
    <property type="match status" value="1"/>
</dbReference>
<feature type="domain" description="Aminoglycoside phosphotransferase" evidence="1">
    <location>
        <begin position="77"/>
        <end position="273"/>
    </location>
</feature>
<gene>
    <name evidence="2" type="ORF">IAG42_16290</name>
</gene>
<dbReference type="PANTHER" id="PTHR40086">
    <property type="entry name" value="PHOSPHOTRANSFERASE YTMP-RELATED"/>
    <property type="match status" value="1"/>
</dbReference>
<name>A0A7H1B8F9_9ACTN</name>